<keyword evidence="1" id="KW-1133">Transmembrane helix</keyword>
<dbReference type="SUPFAM" id="SSF55785">
    <property type="entry name" value="PYP-like sensor domain (PAS domain)"/>
    <property type="match status" value="1"/>
</dbReference>
<protein>
    <submittedName>
        <fullName evidence="4">Diguanylate cyclase (GGDEF) domain protein</fullName>
    </submittedName>
</protein>
<dbReference type="PANTHER" id="PTHR45138:SF9">
    <property type="entry name" value="DIGUANYLATE CYCLASE DGCM-RELATED"/>
    <property type="match status" value="1"/>
</dbReference>
<dbReference type="SUPFAM" id="SSF55073">
    <property type="entry name" value="Nucleotide cyclase"/>
    <property type="match status" value="1"/>
</dbReference>
<feature type="domain" description="PAC" evidence="2">
    <location>
        <begin position="396"/>
        <end position="446"/>
    </location>
</feature>
<dbReference type="PANTHER" id="PTHR45138">
    <property type="entry name" value="REGULATORY COMPONENTS OF SENSORY TRANSDUCTION SYSTEM"/>
    <property type="match status" value="1"/>
</dbReference>
<dbReference type="Proteomes" id="UP000004893">
    <property type="component" value="Unassembled WGS sequence"/>
</dbReference>
<dbReference type="Gene3D" id="3.30.450.20">
    <property type="entry name" value="PAS domain"/>
    <property type="match status" value="1"/>
</dbReference>
<dbReference type="InterPro" id="IPR050469">
    <property type="entry name" value="Diguanylate_Cyclase"/>
</dbReference>
<feature type="domain" description="GGDEF" evidence="3">
    <location>
        <begin position="474"/>
        <end position="604"/>
    </location>
</feature>
<evidence type="ECO:0000259" key="2">
    <source>
        <dbReference type="PROSITE" id="PS50113"/>
    </source>
</evidence>
<feature type="transmembrane region" description="Helical" evidence="1">
    <location>
        <begin position="254"/>
        <end position="272"/>
    </location>
</feature>
<accession>C0C066</accession>
<dbReference type="InterPro" id="IPR000160">
    <property type="entry name" value="GGDEF_dom"/>
</dbReference>
<gene>
    <name evidence="4" type="ORF">CLOHYLEM_05460</name>
</gene>
<dbReference type="SMART" id="SM00086">
    <property type="entry name" value="PAC"/>
    <property type="match status" value="1"/>
</dbReference>
<dbReference type="EMBL" id="ABYI02000019">
    <property type="protein sequence ID" value="EEG74794.1"/>
    <property type="molecule type" value="Genomic_DNA"/>
</dbReference>
<sequence>MKKRNIVVSIICAVLCCAGVTVIFQRYQSWTNQAFDKLAAQNIKAYSDSQNVEVTARVENVRTTLKTIAEMVQQREESGGGTQDLKDYFNAVSKNEDIQAEGVRYYRFDSIDTSVMSENDLKMIEQLKKGESVVSDIFPSENENGTALYYGIAEPIFVDGKAEGFIRGLISSDTLLYSSQTGFMRTDTESFLMYEDGTNAFTENLSEERGPYVNMYDSLENIGGSPDQVRELKENIKEKKQKVMIFMKGKEPVYVSYSFLPYNGWIILNVFYSADMNEYVVTLEDNGKKMTALLIGLAAVILLLVAGIVYHSNKEHRFERKRTALLANFSDTILCEYDRRRDTLKCTSNISRLLAVEQTVITEFKKYIFDSGLVYSGDHQVLDKILAGHPKEGETAQYEVRLKTKDGTYIWCRLDIITIGAKRERRLVIKVTDISGEKKKEMALVRKAERDNLSGLLNRGAFKEQVQEYIQQSQGGCLFLIDLDNFKDINDKYGHLAGDESIRKVGEVLKTCFRAKDIIGRYGGDEFFAFVPGRMTRDVIDGRAADVVHKVAAITLDEAPDLHFTCSVGIVRCGEGSTFKDCLKRADEAMYKAKDRGKNSWFVQ</sequence>
<dbReference type="CDD" id="cd01949">
    <property type="entry name" value="GGDEF"/>
    <property type="match status" value="1"/>
</dbReference>
<feature type="transmembrane region" description="Helical" evidence="1">
    <location>
        <begin position="6"/>
        <end position="24"/>
    </location>
</feature>
<dbReference type="NCBIfam" id="TIGR00254">
    <property type="entry name" value="GGDEF"/>
    <property type="match status" value="1"/>
</dbReference>
<dbReference type="InterPro" id="IPR000700">
    <property type="entry name" value="PAS-assoc_C"/>
</dbReference>
<keyword evidence="5" id="KW-1185">Reference proteome</keyword>
<dbReference type="OrthoDB" id="9804955at2"/>
<evidence type="ECO:0000256" key="1">
    <source>
        <dbReference type="SAM" id="Phobius"/>
    </source>
</evidence>
<dbReference type="STRING" id="553973.CLOHYLEM_05460"/>
<dbReference type="InterPro" id="IPR043128">
    <property type="entry name" value="Rev_trsase/Diguanyl_cyclase"/>
</dbReference>
<organism evidence="4 5">
    <name type="scientific">[Clostridium] hylemonae DSM 15053</name>
    <dbReference type="NCBI Taxonomy" id="553973"/>
    <lineage>
        <taxon>Bacteria</taxon>
        <taxon>Bacillati</taxon>
        <taxon>Bacillota</taxon>
        <taxon>Clostridia</taxon>
        <taxon>Lachnospirales</taxon>
        <taxon>Lachnospiraceae</taxon>
    </lineage>
</organism>
<dbReference type="PROSITE" id="PS50113">
    <property type="entry name" value="PAC"/>
    <property type="match status" value="1"/>
</dbReference>
<dbReference type="InterPro" id="IPR035965">
    <property type="entry name" value="PAS-like_dom_sf"/>
</dbReference>
<evidence type="ECO:0000313" key="4">
    <source>
        <dbReference type="EMBL" id="EEG74794.1"/>
    </source>
</evidence>
<dbReference type="InterPro" id="IPR000014">
    <property type="entry name" value="PAS"/>
</dbReference>
<dbReference type="InterPro" id="IPR001610">
    <property type="entry name" value="PAC"/>
</dbReference>
<evidence type="ECO:0000313" key="5">
    <source>
        <dbReference type="Proteomes" id="UP000004893"/>
    </source>
</evidence>
<dbReference type="PROSITE" id="PS50887">
    <property type="entry name" value="GGDEF"/>
    <property type="match status" value="1"/>
</dbReference>
<comment type="caution">
    <text evidence="4">The sequence shown here is derived from an EMBL/GenBank/DDBJ whole genome shotgun (WGS) entry which is preliminary data.</text>
</comment>
<dbReference type="InterPro" id="IPR029787">
    <property type="entry name" value="Nucleotide_cyclase"/>
</dbReference>
<reference evidence="4" key="2">
    <citation type="submission" date="2013-06" db="EMBL/GenBank/DDBJ databases">
        <title>Draft genome sequence of Clostridium hylemonae (DSM 15053).</title>
        <authorList>
            <person name="Sudarsanam P."/>
            <person name="Ley R."/>
            <person name="Guruge J."/>
            <person name="Turnbaugh P.J."/>
            <person name="Mahowald M."/>
            <person name="Liep D."/>
            <person name="Gordon J."/>
        </authorList>
    </citation>
    <scope>NUCLEOTIDE SEQUENCE</scope>
    <source>
        <strain evidence="4">DSM 15053</strain>
    </source>
</reference>
<dbReference type="CDD" id="cd00130">
    <property type="entry name" value="PAS"/>
    <property type="match status" value="1"/>
</dbReference>
<dbReference type="Pfam" id="PF00990">
    <property type="entry name" value="GGDEF"/>
    <property type="match status" value="1"/>
</dbReference>
<dbReference type="SMART" id="SM00267">
    <property type="entry name" value="GGDEF"/>
    <property type="match status" value="1"/>
</dbReference>
<dbReference type="RefSeq" id="WP_006442796.1">
    <property type="nucleotide sequence ID" value="NZ_CP036524.1"/>
</dbReference>
<dbReference type="GO" id="GO:0052621">
    <property type="term" value="F:diguanylate cyclase activity"/>
    <property type="evidence" value="ECO:0007669"/>
    <property type="project" value="TreeGrafter"/>
</dbReference>
<dbReference type="Gene3D" id="3.30.70.270">
    <property type="match status" value="1"/>
</dbReference>
<feature type="transmembrane region" description="Helical" evidence="1">
    <location>
        <begin position="292"/>
        <end position="312"/>
    </location>
</feature>
<keyword evidence="1" id="KW-0472">Membrane</keyword>
<dbReference type="AlphaFoldDB" id="C0C066"/>
<evidence type="ECO:0000259" key="3">
    <source>
        <dbReference type="PROSITE" id="PS50887"/>
    </source>
</evidence>
<keyword evidence="1" id="KW-0812">Transmembrane</keyword>
<dbReference type="eggNOG" id="COG2199">
    <property type="taxonomic scope" value="Bacteria"/>
</dbReference>
<proteinExistence type="predicted"/>
<dbReference type="HOGENOM" id="CLU_016083_0_1_9"/>
<reference evidence="4" key="1">
    <citation type="submission" date="2009-02" db="EMBL/GenBank/DDBJ databases">
        <authorList>
            <person name="Fulton L."/>
            <person name="Clifton S."/>
            <person name="Fulton B."/>
            <person name="Xu J."/>
            <person name="Minx P."/>
            <person name="Pepin K.H."/>
            <person name="Johnson M."/>
            <person name="Bhonagiri V."/>
            <person name="Nash W.E."/>
            <person name="Mardis E.R."/>
            <person name="Wilson R.K."/>
        </authorList>
    </citation>
    <scope>NUCLEOTIDE SEQUENCE [LARGE SCALE GENOMIC DNA]</scope>
    <source>
        <strain evidence="4">DSM 15053</strain>
    </source>
</reference>
<name>C0C066_9FIRM</name>